<evidence type="ECO:0000313" key="1">
    <source>
        <dbReference type="EMBL" id="KAF9649681.1"/>
    </source>
</evidence>
<reference evidence="1" key="1">
    <citation type="submission" date="2019-10" db="EMBL/GenBank/DDBJ databases">
        <authorList>
            <consortium name="DOE Joint Genome Institute"/>
            <person name="Kuo A."/>
            <person name="Miyauchi S."/>
            <person name="Kiss E."/>
            <person name="Drula E."/>
            <person name="Kohler A."/>
            <person name="Sanchez-Garcia M."/>
            <person name="Andreopoulos B."/>
            <person name="Barry K.W."/>
            <person name="Bonito G."/>
            <person name="Buee M."/>
            <person name="Carver A."/>
            <person name="Chen C."/>
            <person name="Cichocki N."/>
            <person name="Clum A."/>
            <person name="Culley D."/>
            <person name="Crous P.W."/>
            <person name="Fauchery L."/>
            <person name="Girlanda M."/>
            <person name="Hayes R."/>
            <person name="Keri Z."/>
            <person name="Labutti K."/>
            <person name="Lipzen A."/>
            <person name="Lombard V."/>
            <person name="Magnuson J."/>
            <person name="Maillard F."/>
            <person name="Morin E."/>
            <person name="Murat C."/>
            <person name="Nolan M."/>
            <person name="Ohm R."/>
            <person name="Pangilinan J."/>
            <person name="Pereira M."/>
            <person name="Perotto S."/>
            <person name="Peter M."/>
            <person name="Riley R."/>
            <person name="Sitrit Y."/>
            <person name="Stielow B."/>
            <person name="Szollosi G."/>
            <person name="Zifcakova L."/>
            <person name="Stursova M."/>
            <person name="Spatafora J.W."/>
            <person name="Tedersoo L."/>
            <person name="Vaario L.-M."/>
            <person name="Yamada A."/>
            <person name="Yan M."/>
            <person name="Wang P."/>
            <person name="Xu J."/>
            <person name="Bruns T."/>
            <person name="Baldrian P."/>
            <person name="Vilgalys R."/>
            <person name="Henrissat B."/>
            <person name="Grigoriev I.V."/>
            <person name="Hibbett D."/>
            <person name="Nagy L.G."/>
            <person name="Martin F.M."/>
        </authorList>
    </citation>
    <scope>NUCLEOTIDE SEQUENCE</scope>
    <source>
        <strain evidence="1">P2</strain>
    </source>
</reference>
<gene>
    <name evidence="1" type="ORF">BDM02DRAFT_3094293</name>
</gene>
<protein>
    <submittedName>
        <fullName evidence="1">Uncharacterized protein</fullName>
    </submittedName>
</protein>
<reference evidence="1" key="2">
    <citation type="journal article" date="2020" name="Nat. Commun.">
        <title>Large-scale genome sequencing of mycorrhizal fungi provides insights into the early evolution of symbiotic traits.</title>
        <authorList>
            <person name="Miyauchi S."/>
            <person name="Kiss E."/>
            <person name="Kuo A."/>
            <person name="Drula E."/>
            <person name="Kohler A."/>
            <person name="Sanchez-Garcia M."/>
            <person name="Morin E."/>
            <person name="Andreopoulos B."/>
            <person name="Barry K.W."/>
            <person name="Bonito G."/>
            <person name="Buee M."/>
            <person name="Carver A."/>
            <person name="Chen C."/>
            <person name="Cichocki N."/>
            <person name="Clum A."/>
            <person name="Culley D."/>
            <person name="Crous P.W."/>
            <person name="Fauchery L."/>
            <person name="Girlanda M."/>
            <person name="Hayes R.D."/>
            <person name="Keri Z."/>
            <person name="LaButti K."/>
            <person name="Lipzen A."/>
            <person name="Lombard V."/>
            <person name="Magnuson J."/>
            <person name="Maillard F."/>
            <person name="Murat C."/>
            <person name="Nolan M."/>
            <person name="Ohm R.A."/>
            <person name="Pangilinan J."/>
            <person name="Pereira M.F."/>
            <person name="Perotto S."/>
            <person name="Peter M."/>
            <person name="Pfister S."/>
            <person name="Riley R."/>
            <person name="Sitrit Y."/>
            <person name="Stielow J.B."/>
            <person name="Szollosi G."/>
            <person name="Zifcakova L."/>
            <person name="Stursova M."/>
            <person name="Spatafora J.W."/>
            <person name="Tedersoo L."/>
            <person name="Vaario L.M."/>
            <person name="Yamada A."/>
            <person name="Yan M."/>
            <person name="Wang P."/>
            <person name="Xu J."/>
            <person name="Bruns T."/>
            <person name="Baldrian P."/>
            <person name="Vilgalys R."/>
            <person name="Dunand C."/>
            <person name="Henrissat B."/>
            <person name="Grigoriev I.V."/>
            <person name="Hibbett D."/>
            <person name="Nagy L.G."/>
            <person name="Martin F.M."/>
        </authorList>
    </citation>
    <scope>NUCLEOTIDE SEQUENCE</scope>
    <source>
        <strain evidence="1">P2</strain>
    </source>
</reference>
<name>A0ACB6ZKL2_THEGA</name>
<dbReference type="EMBL" id="MU117994">
    <property type="protein sequence ID" value="KAF9649681.1"/>
    <property type="molecule type" value="Genomic_DNA"/>
</dbReference>
<keyword evidence="2" id="KW-1185">Reference proteome</keyword>
<evidence type="ECO:0000313" key="2">
    <source>
        <dbReference type="Proteomes" id="UP000886501"/>
    </source>
</evidence>
<proteinExistence type="predicted"/>
<comment type="caution">
    <text evidence="1">The sequence shown here is derived from an EMBL/GenBank/DDBJ whole genome shotgun (WGS) entry which is preliminary data.</text>
</comment>
<feature type="non-terminal residue" evidence="1">
    <location>
        <position position="1"/>
    </location>
</feature>
<organism evidence="1 2">
    <name type="scientific">Thelephora ganbajun</name>
    <name type="common">Ganba fungus</name>
    <dbReference type="NCBI Taxonomy" id="370292"/>
    <lineage>
        <taxon>Eukaryota</taxon>
        <taxon>Fungi</taxon>
        <taxon>Dikarya</taxon>
        <taxon>Basidiomycota</taxon>
        <taxon>Agaricomycotina</taxon>
        <taxon>Agaricomycetes</taxon>
        <taxon>Thelephorales</taxon>
        <taxon>Thelephoraceae</taxon>
        <taxon>Thelephora</taxon>
    </lineage>
</organism>
<sequence>GSKFFVNFGWDSNVPQPPTATENGIKDAMGARGDWFVPVLISDLRQTTDKAGKPSTVVDAVFHSSLEERCGFDSEFKMFLIQLAFQHIEQQFNCVLSPSIATPNIISKGKLDSRSVNIPLSLYSLNEKPEAVVPTLEETPNWSCSVKDRGRTLVVTLSVPRLVRPTFFSGSLCGCGVDHVIDGAEYDQ</sequence>
<dbReference type="Proteomes" id="UP000886501">
    <property type="component" value="Unassembled WGS sequence"/>
</dbReference>
<accession>A0ACB6ZKL2</accession>